<sequence>MLTLSSTRKSGAQLGGKDQRQGGLRVRDAGARGHRDRRALFILGALYSIKVMHRKRRSGYKRQRRKHREAGSRQDRVMLLADSSEDEF</sequence>
<gene>
    <name evidence="2" type="ORF">AAFF_G00099760</name>
</gene>
<dbReference type="AlphaFoldDB" id="A0AAD7RUY1"/>
<reference evidence="2" key="1">
    <citation type="journal article" date="2023" name="Science">
        <title>Genome structures resolve the early diversification of teleost fishes.</title>
        <authorList>
            <person name="Parey E."/>
            <person name="Louis A."/>
            <person name="Montfort J."/>
            <person name="Bouchez O."/>
            <person name="Roques C."/>
            <person name="Iampietro C."/>
            <person name="Lluch J."/>
            <person name="Castinel A."/>
            <person name="Donnadieu C."/>
            <person name="Desvignes T."/>
            <person name="Floi Bucao C."/>
            <person name="Jouanno E."/>
            <person name="Wen M."/>
            <person name="Mejri S."/>
            <person name="Dirks R."/>
            <person name="Jansen H."/>
            <person name="Henkel C."/>
            <person name="Chen W.J."/>
            <person name="Zahm M."/>
            <person name="Cabau C."/>
            <person name="Klopp C."/>
            <person name="Thompson A.W."/>
            <person name="Robinson-Rechavi M."/>
            <person name="Braasch I."/>
            <person name="Lecointre G."/>
            <person name="Bobe J."/>
            <person name="Postlethwait J.H."/>
            <person name="Berthelot C."/>
            <person name="Roest Crollius H."/>
            <person name="Guiguen Y."/>
        </authorList>
    </citation>
    <scope>NUCLEOTIDE SEQUENCE</scope>
    <source>
        <strain evidence="2">NC1722</strain>
    </source>
</reference>
<proteinExistence type="predicted"/>
<feature type="compositionally biased region" description="Basic and acidic residues" evidence="1">
    <location>
        <begin position="17"/>
        <end position="31"/>
    </location>
</feature>
<feature type="compositionally biased region" description="Polar residues" evidence="1">
    <location>
        <begin position="1"/>
        <end position="10"/>
    </location>
</feature>
<dbReference type="EMBL" id="JAINUG010000165">
    <property type="protein sequence ID" value="KAJ8390844.1"/>
    <property type="molecule type" value="Genomic_DNA"/>
</dbReference>
<evidence type="ECO:0000313" key="2">
    <source>
        <dbReference type="EMBL" id="KAJ8390844.1"/>
    </source>
</evidence>
<dbReference type="InterPro" id="IPR031524">
    <property type="entry name" value="ARMH4"/>
</dbReference>
<organism evidence="2 3">
    <name type="scientific">Aldrovandia affinis</name>
    <dbReference type="NCBI Taxonomy" id="143900"/>
    <lineage>
        <taxon>Eukaryota</taxon>
        <taxon>Metazoa</taxon>
        <taxon>Chordata</taxon>
        <taxon>Craniata</taxon>
        <taxon>Vertebrata</taxon>
        <taxon>Euteleostomi</taxon>
        <taxon>Actinopterygii</taxon>
        <taxon>Neopterygii</taxon>
        <taxon>Teleostei</taxon>
        <taxon>Notacanthiformes</taxon>
        <taxon>Halosauridae</taxon>
        <taxon>Aldrovandia</taxon>
    </lineage>
</organism>
<evidence type="ECO:0000313" key="3">
    <source>
        <dbReference type="Proteomes" id="UP001221898"/>
    </source>
</evidence>
<feature type="region of interest" description="Disordered" evidence="1">
    <location>
        <begin position="55"/>
        <end position="88"/>
    </location>
</feature>
<feature type="compositionally biased region" description="Basic residues" evidence="1">
    <location>
        <begin position="55"/>
        <end position="68"/>
    </location>
</feature>
<dbReference type="PANTHER" id="PTHR21585">
    <property type="entry name" value="FULL-LENGTH CDNA CLONE CS0DC025YL05 OF NEUROBLASTOMA"/>
    <property type="match status" value="1"/>
</dbReference>
<feature type="region of interest" description="Disordered" evidence="1">
    <location>
        <begin position="1"/>
        <end position="31"/>
    </location>
</feature>
<name>A0AAD7RUY1_9TELE</name>
<comment type="caution">
    <text evidence="2">The sequence shown here is derived from an EMBL/GenBank/DDBJ whole genome shotgun (WGS) entry which is preliminary data.</text>
</comment>
<keyword evidence="3" id="KW-1185">Reference proteome</keyword>
<evidence type="ECO:0000256" key="1">
    <source>
        <dbReference type="SAM" id="MobiDB-lite"/>
    </source>
</evidence>
<dbReference type="PANTHER" id="PTHR21585:SF0">
    <property type="entry name" value="ARMADILLO-LIKE HELICAL DOMAIN-CONTAINING PROTEIN 4"/>
    <property type="match status" value="1"/>
</dbReference>
<dbReference type="Proteomes" id="UP001221898">
    <property type="component" value="Unassembled WGS sequence"/>
</dbReference>
<protein>
    <submittedName>
        <fullName evidence="2">Uncharacterized protein</fullName>
    </submittedName>
</protein>
<accession>A0AAD7RUY1</accession>